<reference evidence="1" key="1">
    <citation type="journal article" date="2021" name="Environ. Microbiol.">
        <title>Gene family expansions and transcriptome signatures uncover fungal adaptations to wood decay.</title>
        <authorList>
            <person name="Hage H."/>
            <person name="Miyauchi S."/>
            <person name="Viragh M."/>
            <person name="Drula E."/>
            <person name="Min B."/>
            <person name="Chaduli D."/>
            <person name="Navarro D."/>
            <person name="Favel A."/>
            <person name="Norest M."/>
            <person name="Lesage-Meessen L."/>
            <person name="Balint B."/>
            <person name="Merenyi Z."/>
            <person name="de Eugenio L."/>
            <person name="Morin E."/>
            <person name="Martinez A.T."/>
            <person name="Baldrian P."/>
            <person name="Stursova M."/>
            <person name="Martinez M.J."/>
            <person name="Novotny C."/>
            <person name="Magnuson J.K."/>
            <person name="Spatafora J.W."/>
            <person name="Maurice S."/>
            <person name="Pangilinan J."/>
            <person name="Andreopoulos W."/>
            <person name="LaButti K."/>
            <person name="Hundley H."/>
            <person name="Na H."/>
            <person name="Kuo A."/>
            <person name="Barry K."/>
            <person name="Lipzen A."/>
            <person name="Henrissat B."/>
            <person name="Riley R."/>
            <person name="Ahrendt S."/>
            <person name="Nagy L.G."/>
            <person name="Grigoriev I.V."/>
            <person name="Martin F."/>
            <person name="Rosso M.N."/>
        </authorList>
    </citation>
    <scope>NUCLEOTIDE SEQUENCE</scope>
    <source>
        <strain evidence="1">CBS 384.51</strain>
    </source>
</reference>
<keyword evidence="1" id="KW-0378">Hydrolase</keyword>
<sequence>MDDAQLVSKADAVSAINQSLTPVGTFPTTLQPALPVNKLVFAHFIVGNTYNYSTTNWKADIILASSKGIDAFALNVGSDSWEPSQVANAFFAASALKTSFKLFLSFDMGSLPCARATDADLLKTYISTYKTHPNQQLIDGKVLVSTFSGSDCKFEQNTVDNGWKYAIKSGANANGTYFVPAWFIDPATFSQYTVLDGAFGWNSGWPMGDYDIDFSQDQAYINNLPSRSYMAAVSPWFYTHYQSKNFIYRSDDWLLAKRWEDLITHRSSVNFVEVNTWNDYGESHYVGPIEGIQPNSQAWVDGYDHTAWLDLIKYYISAFKTGTYPTISTDRTFVWGRTYKANAVATNDPLPKPDHYTWTDDYIYAVILLRTPATFTLSCGSLTTTSAAPAGLSKFKLGPLIQSCTVSSKITRGRTVVNNTYQSKFKFTTANPSVYNYNAYVAST</sequence>
<organism evidence="1 2">
    <name type="scientific">Irpex rosettiformis</name>
    <dbReference type="NCBI Taxonomy" id="378272"/>
    <lineage>
        <taxon>Eukaryota</taxon>
        <taxon>Fungi</taxon>
        <taxon>Dikarya</taxon>
        <taxon>Basidiomycota</taxon>
        <taxon>Agaricomycotina</taxon>
        <taxon>Agaricomycetes</taxon>
        <taxon>Polyporales</taxon>
        <taxon>Irpicaceae</taxon>
        <taxon>Irpex</taxon>
    </lineage>
</organism>
<name>A0ACB8TSF8_9APHY</name>
<keyword evidence="2" id="KW-1185">Reference proteome</keyword>
<protein>
    <submittedName>
        <fullName evidence="1">Glycoside hydrolase family 71 protein</fullName>
    </submittedName>
</protein>
<comment type="caution">
    <text evidence="1">The sequence shown here is derived from an EMBL/GenBank/DDBJ whole genome shotgun (WGS) entry which is preliminary data.</text>
</comment>
<evidence type="ECO:0000313" key="2">
    <source>
        <dbReference type="Proteomes" id="UP001055072"/>
    </source>
</evidence>
<gene>
    <name evidence="1" type="ORF">BDY19DRAFT_897442</name>
</gene>
<proteinExistence type="predicted"/>
<evidence type="ECO:0000313" key="1">
    <source>
        <dbReference type="EMBL" id="KAI0084982.1"/>
    </source>
</evidence>
<accession>A0ACB8TSF8</accession>
<dbReference type="EMBL" id="MU274936">
    <property type="protein sequence ID" value="KAI0084982.1"/>
    <property type="molecule type" value="Genomic_DNA"/>
</dbReference>
<dbReference type="Proteomes" id="UP001055072">
    <property type="component" value="Unassembled WGS sequence"/>
</dbReference>